<dbReference type="GO" id="GO:0004519">
    <property type="term" value="F:endonuclease activity"/>
    <property type="evidence" value="ECO:0007669"/>
    <property type="project" value="UniProtKB-KW"/>
</dbReference>
<dbReference type="AlphaFoldDB" id="A0A6M2DNU3"/>
<keyword evidence="1" id="KW-0378">Hydrolase</keyword>
<accession>A0A6M2DNU3</accession>
<keyword evidence="1" id="KW-0255">Endonuclease</keyword>
<organism evidence="1">
    <name type="scientific">Xenopsylla cheopis</name>
    <name type="common">Oriental rat flea</name>
    <name type="synonym">Pulex cheopis</name>
    <dbReference type="NCBI Taxonomy" id="163159"/>
    <lineage>
        <taxon>Eukaryota</taxon>
        <taxon>Metazoa</taxon>
        <taxon>Ecdysozoa</taxon>
        <taxon>Arthropoda</taxon>
        <taxon>Hexapoda</taxon>
        <taxon>Insecta</taxon>
        <taxon>Pterygota</taxon>
        <taxon>Neoptera</taxon>
        <taxon>Endopterygota</taxon>
        <taxon>Siphonaptera</taxon>
        <taxon>Pulicidae</taxon>
        <taxon>Xenopsyllinae</taxon>
        <taxon>Xenopsylla</taxon>
    </lineage>
</organism>
<keyword evidence="1" id="KW-0540">Nuclease</keyword>
<proteinExistence type="predicted"/>
<sequence>MSKKRKHQISDEKQPKIKNALTKCSNYEKTLMKAFHEQMLIDNFNPEDMETAIALSRSINENSEKSADFPDTQERMCNIKQTLEQFGFRNTRKPVNNTTKHDKYLLLHRNIDRQKVIIENNIDRILKSNMYHTHVSDSINFEIVSSVLGNVLKKDAYLYEMNAYQNNHNYFINLIDIVDNDCMKLLKNWTNIPGRNEQITKNYSTFLNDIENPVVEIEMDRKDIIIDYSTDVTNTVEELRNKYCKTPDLFSDVESEHIIEDIEVMSDDYKSDKTCNSLDIRANRNILYGMKACEDNISKYCLDRFFEDLITYGISKDLPKNNQINIYNDGNIEPATPNLDINKHGNSRFEKQTHEIMKEFVVTISSKEKSMCDKISLFSKDREAFRYQDTFKKKSISHLKKSQDKRNFYSNKRNLINSLAETKNEYDKSLSLKQNKNFEEFSDESNSSIKITLDGSSVSSSALEIKQHIGNMYQNKDTLIQENDLLSQTSNKLLNISNINVSKKDKDISSKYKIDKRVKNSIDSDMNDYNLQISEEDMFCIDDNSRKSEAIDKNINHDNYASMKQSIYESIYETNDRNDFCKKDNTAINNTQMPIENVNQSTCHSPECTKYPALASDGSVLLISDDEITYLLNAPLEEKINSSNSDNTSHQSISYNLKCEISNYSSIDINMPITAEQDIDTVKLINNSNRKIKKVPKPNNSAIICASEGLKTNTPTIDIIQLQEKFAQDNKDIFYEYNINPSTIIMLNKNSYDIKSFGISPKPDFEKLNTADCENALKGYGLKNLKKRRANQILEYIYDQTHPVVKMLVNKNKHAKI</sequence>
<protein>
    <submittedName>
        <fullName evidence="1">Putative structure-specific endonuclease subunit slx4</fullName>
    </submittedName>
</protein>
<reference evidence="1" key="1">
    <citation type="submission" date="2020-03" db="EMBL/GenBank/DDBJ databases">
        <title>Transcriptomic Profiling of the Digestive Tract of the Rat Flea, Xenopsylla cheopis, Following Blood Feeding and Infection with Yersinia pestis.</title>
        <authorList>
            <person name="Bland D.M."/>
            <person name="Martens C.A."/>
            <person name="Virtaneva K."/>
            <person name="Kanakabandi K."/>
            <person name="Long D."/>
            <person name="Rosenke R."/>
            <person name="Saturday G.A."/>
            <person name="Hoyt F.H."/>
            <person name="Bruno D.P."/>
            <person name="Ribeiro J.M.C."/>
            <person name="Hinnebusch J."/>
        </authorList>
    </citation>
    <scope>NUCLEOTIDE SEQUENCE</scope>
</reference>
<dbReference type="CDD" id="cd22999">
    <property type="entry name" value="SAP_SLX4"/>
    <property type="match status" value="1"/>
</dbReference>
<name>A0A6M2DNU3_XENCH</name>
<evidence type="ECO:0000313" key="1">
    <source>
        <dbReference type="EMBL" id="NOV47524.1"/>
    </source>
</evidence>
<dbReference type="EMBL" id="GIIL01003798">
    <property type="protein sequence ID" value="NOV47524.1"/>
    <property type="molecule type" value="Transcribed_RNA"/>
</dbReference>